<keyword evidence="4" id="KW-1185">Reference proteome</keyword>
<feature type="region of interest" description="Disordered" evidence="1">
    <location>
        <begin position="686"/>
        <end position="715"/>
    </location>
</feature>
<feature type="compositionally biased region" description="Low complexity" evidence="1">
    <location>
        <begin position="45"/>
        <end position="56"/>
    </location>
</feature>
<feature type="region of interest" description="Disordered" evidence="1">
    <location>
        <begin position="166"/>
        <end position="195"/>
    </location>
</feature>
<dbReference type="AlphaFoldDB" id="A0AAV3UHC2"/>
<dbReference type="RefSeq" id="WP_227777798.1">
    <property type="nucleotide sequence ID" value="NZ_BAABKX010000008.1"/>
</dbReference>
<evidence type="ECO:0000256" key="2">
    <source>
        <dbReference type="SAM" id="Phobius"/>
    </source>
</evidence>
<dbReference type="EMBL" id="BAABKX010000008">
    <property type="protein sequence ID" value="GAA5050527.1"/>
    <property type="molecule type" value="Genomic_DNA"/>
</dbReference>
<accession>A0AAV3UHC2</accession>
<keyword evidence="2" id="KW-0812">Transmembrane</keyword>
<proteinExistence type="predicted"/>
<keyword evidence="2" id="KW-0472">Membrane</keyword>
<reference evidence="3 4" key="1">
    <citation type="journal article" date="2019" name="Int. J. Syst. Evol. Microbiol.">
        <title>The Global Catalogue of Microorganisms (GCM) 10K type strain sequencing project: providing services to taxonomists for standard genome sequencing and annotation.</title>
        <authorList>
            <consortium name="The Broad Institute Genomics Platform"/>
            <consortium name="The Broad Institute Genome Sequencing Center for Infectious Disease"/>
            <person name="Wu L."/>
            <person name="Ma J."/>
        </authorList>
    </citation>
    <scope>NUCLEOTIDE SEQUENCE [LARGE SCALE GENOMIC DNA]</scope>
    <source>
        <strain evidence="3 4">JCM 17504</strain>
    </source>
</reference>
<sequence length="715" mass="77787">MVQISAHPKLAILLIFLGVTSLSAPALGGSVAHDDAHSLNSVSISSAAQQTAGTSAPNNSSQPRHQDPSEVQSEEELSALEQWMAGQLSSRLGESSTKLSQGEYQSARSIVGDRYNNLLSKYVEVSGRTEGKQDDTRAKKFKKAQANQENYANNVSNYRQTYQKYQQAKQNGNDEKARKLARQLERSSDNVQKNGQNLTQNYQNLSNSTDADFTAETDTVGDINSNISEQQEEIRAAEFSRTEISASDESAESSFVDPIMVSGELVDENGSELENETVQIQLGNGRVNNTTTDEDGDFTFMGRPTLLPLGEQSVTVRHVPNASSVYLGSNDTIQTDVQQIDPTITLSQSSRRAQFNKSVTVSGRVHVEDISADSVPVVIRSGQTVLGEVKTDSNGRFTLSEPLPKSVLTGQQQISATLPLREQALSSTTAEAPLTVQPTDTKINLTGQAFDHRNVSVQGNLTTAAGVAIPNETVVLRQNGTQVGTATTNANGTYNTQIHLPAKLAENKDKSQLRLSASYTGDKTNLNPSNATATVQFESGSLLDGSALIWIGIVGLLGFIAMSGFAIQRSDWFSESKESDESEQFIEEAVIESDTNEEEVTAEVTTSFLVDRARTAVTEGNFQTSIEMAYAAGRRHFLSADDSILEAGQTHWEFYQMCENQDFSDQQLERLYELTKLYEKATFTTEMPSQKSAERAIELASSYGSSENESASNAE</sequence>
<feature type="transmembrane region" description="Helical" evidence="2">
    <location>
        <begin position="547"/>
        <end position="567"/>
    </location>
</feature>
<evidence type="ECO:0000313" key="4">
    <source>
        <dbReference type="Proteomes" id="UP001501729"/>
    </source>
</evidence>
<name>A0AAV3UHC2_9EURY</name>
<evidence type="ECO:0000256" key="1">
    <source>
        <dbReference type="SAM" id="MobiDB-lite"/>
    </source>
</evidence>
<evidence type="ECO:0008006" key="5">
    <source>
        <dbReference type="Google" id="ProtNLM"/>
    </source>
</evidence>
<comment type="caution">
    <text evidence="3">The sequence shown here is derived from an EMBL/GenBank/DDBJ whole genome shotgun (WGS) entry which is preliminary data.</text>
</comment>
<evidence type="ECO:0000313" key="3">
    <source>
        <dbReference type="EMBL" id="GAA5050527.1"/>
    </source>
</evidence>
<gene>
    <name evidence="3" type="ORF">GCM10025751_24710</name>
</gene>
<protein>
    <recommendedName>
        <fullName evidence="5">Carboxypeptidase regulatory-like domain-containing protein</fullName>
    </recommendedName>
</protein>
<feature type="compositionally biased region" description="Low complexity" evidence="1">
    <location>
        <begin position="700"/>
        <end position="715"/>
    </location>
</feature>
<keyword evidence="2" id="KW-1133">Transmembrane helix</keyword>
<organism evidence="3 4">
    <name type="scientific">Haladaptatus pallidirubidus</name>
    <dbReference type="NCBI Taxonomy" id="1008152"/>
    <lineage>
        <taxon>Archaea</taxon>
        <taxon>Methanobacteriati</taxon>
        <taxon>Methanobacteriota</taxon>
        <taxon>Stenosarchaea group</taxon>
        <taxon>Halobacteria</taxon>
        <taxon>Halobacteriales</taxon>
        <taxon>Haladaptataceae</taxon>
        <taxon>Haladaptatus</taxon>
    </lineage>
</organism>
<feature type="compositionally biased region" description="Basic and acidic residues" evidence="1">
    <location>
        <begin position="172"/>
        <end position="188"/>
    </location>
</feature>
<dbReference type="GeneID" id="68616106"/>
<feature type="region of interest" description="Disordered" evidence="1">
    <location>
        <begin position="45"/>
        <end position="76"/>
    </location>
</feature>
<dbReference type="Proteomes" id="UP001501729">
    <property type="component" value="Unassembled WGS sequence"/>
</dbReference>